<protein>
    <submittedName>
        <fullName evidence="1">Uncharacterized protein</fullName>
    </submittedName>
</protein>
<name>A0A2H1FE15_9ARCH</name>
<reference evidence="2" key="1">
    <citation type="submission" date="2017-03" db="EMBL/GenBank/DDBJ databases">
        <authorList>
            <person name="Herbold C."/>
        </authorList>
    </citation>
    <scope>NUCLEOTIDE SEQUENCE [LARGE SCALE GENOMIC DNA]</scope>
</reference>
<evidence type="ECO:0000313" key="2">
    <source>
        <dbReference type="Proteomes" id="UP000230607"/>
    </source>
</evidence>
<sequence length="49" mass="5878">MDELERKIDQNIIIEILTILDLYVHETLHDHVKRAICKTKIMHLQQVII</sequence>
<dbReference type="Proteomes" id="UP000230607">
    <property type="component" value="Chromosome 1"/>
</dbReference>
<gene>
    <name evidence="1" type="ORF">NCS_10810</name>
</gene>
<proteinExistence type="predicted"/>
<dbReference type="AlphaFoldDB" id="A0A2H1FE15"/>
<dbReference type="EMBL" id="LT841358">
    <property type="protein sequence ID" value="SMH71003.1"/>
    <property type="molecule type" value="Genomic_DNA"/>
</dbReference>
<accession>A0A2H1FE15</accession>
<evidence type="ECO:0000313" key="1">
    <source>
        <dbReference type="EMBL" id="SMH71003.1"/>
    </source>
</evidence>
<organism evidence="1 2">
    <name type="scientific">Candidatus Nitrosotalea okcheonensis</name>
    <dbReference type="NCBI Taxonomy" id="1903276"/>
    <lineage>
        <taxon>Archaea</taxon>
        <taxon>Nitrososphaerota</taxon>
        <taxon>Nitrososphaeria</taxon>
        <taxon>Nitrosotaleales</taxon>
        <taxon>Nitrosotaleaceae</taxon>
        <taxon>Nitrosotalea</taxon>
    </lineage>
</organism>
<keyword evidence="2" id="KW-1185">Reference proteome</keyword>